<evidence type="ECO:0000256" key="1">
    <source>
        <dbReference type="SAM" id="MobiDB-lite"/>
    </source>
</evidence>
<protein>
    <submittedName>
        <fullName evidence="2">Uncharacterized protein</fullName>
    </submittedName>
</protein>
<evidence type="ECO:0000313" key="2">
    <source>
        <dbReference type="EMBL" id="CAH3043969.1"/>
    </source>
</evidence>
<keyword evidence="3" id="KW-1185">Reference proteome</keyword>
<feature type="compositionally biased region" description="Basic and acidic residues" evidence="1">
    <location>
        <begin position="66"/>
        <end position="82"/>
    </location>
</feature>
<dbReference type="EMBL" id="CALNXJ010000007">
    <property type="protein sequence ID" value="CAH3043969.1"/>
    <property type="molecule type" value="Genomic_DNA"/>
</dbReference>
<feature type="region of interest" description="Disordered" evidence="1">
    <location>
        <begin position="61"/>
        <end position="88"/>
    </location>
</feature>
<dbReference type="AlphaFoldDB" id="A0AAU9W373"/>
<accession>A0AAU9W373</accession>
<evidence type="ECO:0000313" key="3">
    <source>
        <dbReference type="Proteomes" id="UP001159428"/>
    </source>
</evidence>
<proteinExistence type="predicted"/>
<sequence length="88" mass="9967">METSSNKKVQFKVSELAVRERNLLLSEKFKTKMKEEEKASGIECHLSRLEKALEEIAAAAAEDTVENDKKKTDNAKAAEMRNRGCRKP</sequence>
<reference evidence="2 3" key="1">
    <citation type="submission" date="2022-05" db="EMBL/GenBank/DDBJ databases">
        <authorList>
            <consortium name="Genoscope - CEA"/>
            <person name="William W."/>
        </authorList>
    </citation>
    <scope>NUCLEOTIDE SEQUENCE [LARGE SCALE GENOMIC DNA]</scope>
</reference>
<organism evidence="2 3">
    <name type="scientific">Pocillopora meandrina</name>
    <dbReference type="NCBI Taxonomy" id="46732"/>
    <lineage>
        <taxon>Eukaryota</taxon>
        <taxon>Metazoa</taxon>
        <taxon>Cnidaria</taxon>
        <taxon>Anthozoa</taxon>
        <taxon>Hexacorallia</taxon>
        <taxon>Scleractinia</taxon>
        <taxon>Astrocoeniina</taxon>
        <taxon>Pocilloporidae</taxon>
        <taxon>Pocillopora</taxon>
    </lineage>
</organism>
<dbReference type="Proteomes" id="UP001159428">
    <property type="component" value="Unassembled WGS sequence"/>
</dbReference>
<name>A0AAU9W373_9CNID</name>
<gene>
    <name evidence="2" type="ORF">PMEA_00030799</name>
</gene>
<comment type="caution">
    <text evidence="2">The sequence shown here is derived from an EMBL/GenBank/DDBJ whole genome shotgun (WGS) entry which is preliminary data.</text>
</comment>